<dbReference type="Pfam" id="PF11611">
    <property type="entry name" value="DUF4352"/>
    <property type="match status" value="1"/>
</dbReference>
<name>A0ABU0GLR2_9CELL</name>
<keyword evidence="1" id="KW-0732">Signal</keyword>
<evidence type="ECO:0000313" key="4">
    <source>
        <dbReference type="EMBL" id="MDQ0425560.1"/>
    </source>
</evidence>
<evidence type="ECO:0000256" key="2">
    <source>
        <dbReference type="SAM" id="MobiDB-lite"/>
    </source>
</evidence>
<organism evidence="4 5">
    <name type="scientific">Cellulomonas iranensis</name>
    <dbReference type="NCBI Taxonomy" id="76862"/>
    <lineage>
        <taxon>Bacteria</taxon>
        <taxon>Bacillati</taxon>
        <taxon>Actinomycetota</taxon>
        <taxon>Actinomycetes</taxon>
        <taxon>Micrococcales</taxon>
        <taxon>Cellulomonadaceae</taxon>
        <taxon>Cellulomonas</taxon>
    </lineage>
</organism>
<keyword evidence="5" id="KW-1185">Reference proteome</keyword>
<sequence length="202" mass="20310">MSQPVPDPSPAAQPRRSWFARHKILTTLGAVVVVVAVASALGGGGDDAPPASSAASAPAGDAPADESPASTAAGIGTPVRDGKFEFTVTGVEPGVTRVGDDVFGQDAQGLFLLVHVAVTNIGDEAQYFDGSSQKLTDTQGRTHSADTGAAIYLGDAQSFLNQINPGNSVQGTVVFDVPADAAPATVELHDSPFSGGVEVTLG</sequence>
<dbReference type="RefSeq" id="WP_070318708.1">
    <property type="nucleotide sequence ID" value="NZ_JAUSVM010000001.1"/>
</dbReference>
<protein>
    <recommendedName>
        <fullName evidence="3">DUF4352 domain-containing protein</fullName>
    </recommendedName>
</protein>
<reference evidence="4 5" key="1">
    <citation type="submission" date="2023-07" db="EMBL/GenBank/DDBJ databases">
        <title>Sequencing the genomes of 1000 actinobacteria strains.</title>
        <authorList>
            <person name="Klenk H.-P."/>
        </authorList>
    </citation>
    <scope>NUCLEOTIDE SEQUENCE [LARGE SCALE GENOMIC DNA]</scope>
    <source>
        <strain evidence="4 5">DSM 14785</strain>
    </source>
</reference>
<gene>
    <name evidence="4" type="ORF">JO380_001941</name>
</gene>
<dbReference type="InterPro" id="IPR029050">
    <property type="entry name" value="Immunoprotect_excell_Ig-like"/>
</dbReference>
<proteinExistence type="predicted"/>
<evidence type="ECO:0000256" key="1">
    <source>
        <dbReference type="ARBA" id="ARBA00022729"/>
    </source>
</evidence>
<evidence type="ECO:0000259" key="3">
    <source>
        <dbReference type="Pfam" id="PF11611"/>
    </source>
</evidence>
<dbReference type="InterPro" id="IPR029051">
    <property type="entry name" value="DUF4352"/>
</dbReference>
<feature type="domain" description="DUF4352" evidence="3">
    <location>
        <begin position="74"/>
        <end position="196"/>
    </location>
</feature>
<dbReference type="Proteomes" id="UP001240250">
    <property type="component" value="Unassembled WGS sequence"/>
</dbReference>
<feature type="compositionally biased region" description="Low complexity" evidence="2">
    <location>
        <begin position="47"/>
        <end position="70"/>
    </location>
</feature>
<dbReference type="EMBL" id="JAUSVM010000001">
    <property type="protein sequence ID" value="MDQ0425560.1"/>
    <property type="molecule type" value="Genomic_DNA"/>
</dbReference>
<dbReference type="Gene3D" id="2.60.40.1240">
    <property type="match status" value="1"/>
</dbReference>
<accession>A0ABU0GLR2</accession>
<evidence type="ECO:0000313" key="5">
    <source>
        <dbReference type="Proteomes" id="UP001240250"/>
    </source>
</evidence>
<comment type="caution">
    <text evidence="4">The sequence shown here is derived from an EMBL/GenBank/DDBJ whole genome shotgun (WGS) entry which is preliminary data.</text>
</comment>
<feature type="region of interest" description="Disordered" evidence="2">
    <location>
        <begin position="44"/>
        <end position="78"/>
    </location>
</feature>